<evidence type="ECO:0000256" key="4">
    <source>
        <dbReference type="ARBA" id="ARBA00022692"/>
    </source>
</evidence>
<evidence type="ECO:0000259" key="9">
    <source>
        <dbReference type="Pfam" id="PF00535"/>
    </source>
</evidence>
<dbReference type="InterPro" id="IPR017853">
    <property type="entry name" value="GH"/>
</dbReference>
<comment type="subcellular location">
    <subcellularLocation>
        <location evidence="1">Membrane</location>
        <topology evidence="1">Multi-pass membrane protein</topology>
    </subcellularLocation>
</comment>
<dbReference type="Gene3D" id="3.20.20.80">
    <property type="entry name" value="Glycosidases"/>
    <property type="match status" value="1"/>
</dbReference>
<proteinExistence type="predicted"/>
<feature type="transmembrane region" description="Helical" evidence="8">
    <location>
        <begin position="733"/>
        <end position="758"/>
    </location>
</feature>
<feature type="transmembrane region" description="Helical" evidence="8">
    <location>
        <begin position="420"/>
        <end position="443"/>
    </location>
</feature>
<dbReference type="EMBL" id="JAXCLW010000001">
    <property type="protein sequence ID" value="MDY0882197.1"/>
    <property type="molecule type" value="Genomic_DNA"/>
</dbReference>
<dbReference type="RefSeq" id="WP_320507224.1">
    <property type="nucleotide sequence ID" value="NZ_JAXCLW010000001.1"/>
</dbReference>
<feature type="domain" description="Glycosyltransferase 2-like" evidence="9">
    <location>
        <begin position="476"/>
        <end position="649"/>
    </location>
</feature>
<evidence type="ECO:0000256" key="5">
    <source>
        <dbReference type="ARBA" id="ARBA00022801"/>
    </source>
</evidence>
<feature type="transmembrane region" description="Helical" evidence="8">
    <location>
        <begin position="363"/>
        <end position="382"/>
    </location>
</feature>
<keyword evidence="6 8" id="KW-1133">Transmembrane helix</keyword>
<feature type="transmembrane region" description="Helical" evidence="8">
    <location>
        <begin position="770"/>
        <end position="792"/>
    </location>
</feature>
<dbReference type="SUPFAM" id="SSF53448">
    <property type="entry name" value="Nucleotide-diphospho-sugar transferases"/>
    <property type="match status" value="1"/>
</dbReference>
<evidence type="ECO:0000256" key="2">
    <source>
        <dbReference type="ARBA" id="ARBA00022676"/>
    </source>
</evidence>
<dbReference type="PANTHER" id="PTHR43867">
    <property type="entry name" value="CELLULOSE SYNTHASE CATALYTIC SUBUNIT A [UDP-FORMING]"/>
    <property type="match status" value="1"/>
</dbReference>
<dbReference type="Pfam" id="PF00535">
    <property type="entry name" value="Glycos_transf_2"/>
    <property type="match status" value="1"/>
</dbReference>
<dbReference type="InterPro" id="IPR001173">
    <property type="entry name" value="Glyco_trans_2-like"/>
</dbReference>
<keyword evidence="5" id="KW-0378">Hydrolase</keyword>
<feature type="transmembrane region" description="Helical" evidence="8">
    <location>
        <begin position="804"/>
        <end position="825"/>
    </location>
</feature>
<dbReference type="InterPro" id="IPR050321">
    <property type="entry name" value="Glycosyltr_2/OpgH_subfam"/>
</dbReference>
<keyword evidence="11" id="KW-1185">Reference proteome</keyword>
<keyword evidence="4 8" id="KW-0812">Transmembrane</keyword>
<feature type="transmembrane region" description="Helical" evidence="8">
    <location>
        <begin position="919"/>
        <end position="940"/>
    </location>
</feature>
<dbReference type="InterPro" id="IPR029044">
    <property type="entry name" value="Nucleotide-diphossugar_trans"/>
</dbReference>
<dbReference type="GO" id="GO:0016757">
    <property type="term" value="F:glycosyltransferase activity"/>
    <property type="evidence" value="ECO:0007669"/>
    <property type="project" value="UniProtKB-KW"/>
</dbReference>
<evidence type="ECO:0000313" key="11">
    <source>
        <dbReference type="Proteomes" id="UP001279642"/>
    </source>
</evidence>
<evidence type="ECO:0000256" key="1">
    <source>
        <dbReference type="ARBA" id="ARBA00004141"/>
    </source>
</evidence>
<sequence>MTSESWDMTRFSNWIIGLVVVLIFASAWYLLNRPANEQPWEGDVGGLTYTPYRISTDVKNRIEPSREQLTGDIEKMAGITGQIRTYETTGAAYDVPEIASRMGLRVTTGAWIGNDLVRNETEVKNLIDLAHNVGGVNQLLVGNEVLYRQELNFPGDPKDEAERASLRVDRLITYIKRVKDQVDGMPVSTSETFDYWLPHPTTDKDGKPLAGDALKAAQAHNADVTKLVNAVDFIAVHILPFWNGVKVENAVDSKTDGNAVMQVYHRLQQTYPDKRIVVTEVGWPSQGLTRGQAEASPVNQGTFLRRFLLQAKKENIDYFIIEAFDQPWKIQTGGGVEAYWGLWDGNGNPKPALAGVLVNNQNWRALAIATIALGLPFVLWVLRASLDLNRRGRVFIALLVQGGVMTTIAIYALYSTRYLTWVDIAALAMVAPATLLLIIIFLIEGAEMALNLWLGKTNRRLAPPPIEGNWKLPKVSVHVPCYNEPPEMMIETIQALERLDYPNYEVLIIDNNTKDEAVWKPVEAYIKSLNKPNFRFFHLPNWPGYKAGALNFAITETDPDAQIIATIDSDYQVRSDWLKTLVPHFADPQVALVQAPQDYSDGKDGLFKRMCFWEYAGFFYLGMRTRDEKNAIIQHGTMALIRTSALKEVGGWAEWCITEDAELGLRLFEAGHRAIYTEKSYGKGLMPDSFEAYRKQRYRWAYGAMQILKGHWRDLMPFGRPGRLNPSQRYQFLAGWMPWIADGLQLLFVAMAILWSIGTLVWPRMIEPPLTLFLVVTLGMFFFKVGKSMWLYASKVPCGALDNFYAAIAGLALSHAVAKAVWRGLFTSNLPFHRTPKMENSPAVIRALVSAREEAVICLALLGCAIALLWERGLDVSTIIGQFTGPTWTLSLNGIATALSQTLKGLISIDWVIQPDACMWAALLAIQALPFFCSVVMAMISAFPNTQQPAVPSIDAGKLLPSANAETVTKTAA</sequence>
<dbReference type="Proteomes" id="UP001279642">
    <property type="component" value="Unassembled WGS sequence"/>
</dbReference>
<evidence type="ECO:0000256" key="3">
    <source>
        <dbReference type="ARBA" id="ARBA00022679"/>
    </source>
</evidence>
<evidence type="ECO:0000256" key="6">
    <source>
        <dbReference type="ARBA" id="ARBA00022989"/>
    </source>
</evidence>
<keyword evidence="2 10" id="KW-0328">Glycosyltransferase</keyword>
<gene>
    <name evidence="10" type="ORF">SMD27_05035</name>
</gene>
<reference evidence="10 11" key="1">
    <citation type="journal article" date="2016" name="Antonie Van Leeuwenhoek">
        <title>Dongia soli sp. nov., isolated from soil from Dokdo, Korea.</title>
        <authorList>
            <person name="Kim D.U."/>
            <person name="Lee H."/>
            <person name="Kim H."/>
            <person name="Kim S.G."/>
            <person name="Ka J.O."/>
        </authorList>
    </citation>
    <scope>NUCLEOTIDE SEQUENCE [LARGE SCALE GENOMIC DNA]</scope>
    <source>
        <strain evidence="10 11">D78</strain>
    </source>
</reference>
<organism evidence="10 11">
    <name type="scientific">Dongia soli</name>
    <dbReference type="NCBI Taxonomy" id="600628"/>
    <lineage>
        <taxon>Bacteria</taxon>
        <taxon>Pseudomonadati</taxon>
        <taxon>Pseudomonadota</taxon>
        <taxon>Alphaproteobacteria</taxon>
        <taxon>Rhodospirillales</taxon>
        <taxon>Dongiaceae</taxon>
        <taxon>Dongia</taxon>
    </lineage>
</organism>
<comment type="caution">
    <text evidence="10">The sequence shown here is derived from an EMBL/GenBank/DDBJ whole genome shotgun (WGS) entry which is preliminary data.</text>
</comment>
<dbReference type="EC" id="2.4.-.-" evidence="10"/>
<feature type="transmembrane region" description="Helical" evidence="8">
    <location>
        <begin position="394"/>
        <end position="414"/>
    </location>
</feature>
<evidence type="ECO:0000313" key="10">
    <source>
        <dbReference type="EMBL" id="MDY0882197.1"/>
    </source>
</evidence>
<evidence type="ECO:0000256" key="7">
    <source>
        <dbReference type="ARBA" id="ARBA00023136"/>
    </source>
</evidence>
<evidence type="ECO:0000256" key="8">
    <source>
        <dbReference type="SAM" id="Phobius"/>
    </source>
</evidence>
<dbReference type="SUPFAM" id="SSF51445">
    <property type="entry name" value="(Trans)glycosidases"/>
    <property type="match status" value="1"/>
</dbReference>
<keyword evidence="3 10" id="KW-0808">Transferase</keyword>
<name>A0ABU5E7A8_9PROT</name>
<dbReference type="InterPro" id="IPR000490">
    <property type="entry name" value="Glyco_hydro_17"/>
</dbReference>
<protein>
    <submittedName>
        <fullName evidence="10">Glycosyltransferase</fullName>
        <ecNumber evidence="10">2.4.-.-</ecNumber>
    </submittedName>
</protein>
<accession>A0ABU5E7A8</accession>
<dbReference type="Gene3D" id="3.90.550.10">
    <property type="entry name" value="Spore Coat Polysaccharide Biosynthesis Protein SpsA, Chain A"/>
    <property type="match status" value="1"/>
</dbReference>
<keyword evidence="7 8" id="KW-0472">Membrane</keyword>
<dbReference type="PANTHER" id="PTHR43867:SF4">
    <property type="entry name" value="BETA-(1-3)-GLUCOSYL TRANSFERASE"/>
    <property type="match status" value="1"/>
</dbReference>
<dbReference type="Pfam" id="PF00332">
    <property type="entry name" value="Glyco_hydro_17"/>
    <property type="match status" value="1"/>
</dbReference>
<feature type="transmembrane region" description="Helical" evidence="8">
    <location>
        <begin position="12"/>
        <end position="31"/>
    </location>
</feature>